<reference evidence="1 2" key="1">
    <citation type="journal article" date="2016" name="Nat. Commun.">
        <title>Thousands of microbial genomes shed light on interconnected biogeochemical processes in an aquifer system.</title>
        <authorList>
            <person name="Anantharaman K."/>
            <person name="Brown C.T."/>
            <person name="Hug L.A."/>
            <person name="Sharon I."/>
            <person name="Castelle C.J."/>
            <person name="Probst A.J."/>
            <person name="Thomas B.C."/>
            <person name="Singh A."/>
            <person name="Wilkins M.J."/>
            <person name="Karaoz U."/>
            <person name="Brodie E.L."/>
            <person name="Williams K.H."/>
            <person name="Hubbard S.S."/>
            <person name="Banfield J.F."/>
        </authorList>
    </citation>
    <scope>NUCLEOTIDE SEQUENCE [LARGE SCALE GENOMIC DNA]</scope>
</reference>
<evidence type="ECO:0000313" key="2">
    <source>
        <dbReference type="Proteomes" id="UP000177025"/>
    </source>
</evidence>
<gene>
    <name evidence="1" type="ORF">A2Y85_02720</name>
</gene>
<dbReference type="Proteomes" id="UP000177025">
    <property type="component" value="Unassembled WGS sequence"/>
</dbReference>
<dbReference type="EMBL" id="MEUM01000042">
    <property type="protein sequence ID" value="OGC42981.1"/>
    <property type="molecule type" value="Genomic_DNA"/>
</dbReference>
<dbReference type="Gene3D" id="2.40.160.60">
    <property type="entry name" value="Outer membrane protein transport protein (OMPP1/FadL/TodX)"/>
    <property type="match status" value="1"/>
</dbReference>
<accession>A0A1F4UDG5</accession>
<organism evidence="1 2">
    <name type="scientific">candidate division WOR-3 bacterium RBG_13_43_14</name>
    <dbReference type="NCBI Taxonomy" id="1802590"/>
    <lineage>
        <taxon>Bacteria</taxon>
        <taxon>Bacteria division WOR-3</taxon>
    </lineage>
</organism>
<dbReference type="AlphaFoldDB" id="A0A1F4UDG5"/>
<protein>
    <recommendedName>
        <fullName evidence="3">PorV/PorQ family protein</fullName>
    </recommendedName>
</protein>
<evidence type="ECO:0008006" key="3">
    <source>
        <dbReference type="Google" id="ProtNLM"/>
    </source>
</evidence>
<comment type="caution">
    <text evidence="1">The sequence shown here is derived from an EMBL/GenBank/DDBJ whole genome shotgun (WGS) entry which is preliminary data.</text>
</comment>
<evidence type="ECO:0000313" key="1">
    <source>
        <dbReference type="EMBL" id="OGC42981.1"/>
    </source>
</evidence>
<sequence>MAGAYVAVADDATACYYNQAGLGFIDKTMITLQHANWLPALHPGMYYEYAGVARPIKMGTLGFNIIYLTTGKTPVYNDDGVYLGEYTTFDLAIGINYGFKLRPNLALGLGWKFIYSFLVPNWVFERMPELGIDQGGTGITYAFDLGTIYRPFRFLDLGLALQNIGPNISYTESGSSDPLPYTLRLGLRFEPVKSRLLRVALITDVTKVLVGMFADPDNSFFENLQYEFDEAWKSIGLEIDYYNFIKLRGGYFRDVEGQRIGFTFGGGIRAAGFSLDVGVDQSIYDFPTTNRKFSLSYEFQ</sequence>
<dbReference type="NCBIfam" id="NF033709">
    <property type="entry name" value="PorV_fam"/>
    <property type="match status" value="1"/>
</dbReference>
<name>A0A1F4UDG5_UNCW3</name>
<proteinExistence type="predicted"/>